<name>A0A0F9F808_9ZZZZ</name>
<feature type="region of interest" description="Disordered" evidence="1">
    <location>
        <begin position="53"/>
        <end position="93"/>
    </location>
</feature>
<comment type="caution">
    <text evidence="2">The sequence shown here is derived from an EMBL/GenBank/DDBJ whole genome shotgun (WGS) entry which is preliminary data.</text>
</comment>
<gene>
    <name evidence="2" type="ORF">LCGC14_2337480</name>
</gene>
<reference evidence="2" key="1">
    <citation type="journal article" date="2015" name="Nature">
        <title>Complex archaea that bridge the gap between prokaryotes and eukaryotes.</title>
        <authorList>
            <person name="Spang A."/>
            <person name="Saw J.H."/>
            <person name="Jorgensen S.L."/>
            <person name="Zaremba-Niedzwiedzka K."/>
            <person name="Martijn J."/>
            <person name="Lind A.E."/>
            <person name="van Eijk R."/>
            <person name="Schleper C."/>
            <person name="Guy L."/>
            <person name="Ettema T.J."/>
        </authorList>
    </citation>
    <scope>NUCLEOTIDE SEQUENCE</scope>
</reference>
<dbReference type="AlphaFoldDB" id="A0A0F9F808"/>
<accession>A0A0F9F808</accession>
<sequence length="93" mass="10189">MARRKPRRRRKVRAETWRQRIKRLTKNIKNKAMGRTGPELPSMSSTVRGITAALARGGGRSPKPRGALRGRTKARGPAGLKGSGFNILGQKTG</sequence>
<dbReference type="EMBL" id="LAZR01033735">
    <property type="protein sequence ID" value="KKL47242.1"/>
    <property type="molecule type" value="Genomic_DNA"/>
</dbReference>
<proteinExistence type="predicted"/>
<protein>
    <submittedName>
        <fullName evidence="2">Uncharacterized protein</fullName>
    </submittedName>
</protein>
<evidence type="ECO:0000313" key="2">
    <source>
        <dbReference type="EMBL" id="KKL47242.1"/>
    </source>
</evidence>
<organism evidence="2">
    <name type="scientific">marine sediment metagenome</name>
    <dbReference type="NCBI Taxonomy" id="412755"/>
    <lineage>
        <taxon>unclassified sequences</taxon>
        <taxon>metagenomes</taxon>
        <taxon>ecological metagenomes</taxon>
    </lineage>
</organism>
<feature type="compositionally biased region" description="Basic residues" evidence="1">
    <location>
        <begin position="62"/>
        <end position="74"/>
    </location>
</feature>
<evidence type="ECO:0000256" key="1">
    <source>
        <dbReference type="SAM" id="MobiDB-lite"/>
    </source>
</evidence>